<protein>
    <submittedName>
        <fullName evidence="2">Uncharacterized protein</fullName>
    </submittedName>
</protein>
<organism evidence="2 3">
    <name type="scientific">Fusarium austroafricanum</name>
    <dbReference type="NCBI Taxonomy" id="2364996"/>
    <lineage>
        <taxon>Eukaryota</taxon>
        <taxon>Fungi</taxon>
        <taxon>Dikarya</taxon>
        <taxon>Ascomycota</taxon>
        <taxon>Pezizomycotina</taxon>
        <taxon>Sordariomycetes</taxon>
        <taxon>Hypocreomycetidae</taxon>
        <taxon>Hypocreales</taxon>
        <taxon>Nectriaceae</taxon>
        <taxon>Fusarium</taxon>
        <taxon>Fusarium concolor species complex</taxon>
    </lineage>
</organism>
<accession>A0A8H4KLJ9</accession>
<feature type="region of interest" description="Disordered" evidence="1">
    <location>
        <begin position="149"/>
        <end position="208"/>
    </location>
</feature>
<reference evidence="2" key="1">
    <citation type="submission" date="2020-01" db="EMBL/GenBank/DDBJ databases">
        <title>Identification and distribution of gene clusters putatively required for synthesis of sphingolipid metabolism inhibitors in phylogenetically diverse species of the filamentous fungus Fusarium.</title>
        <authorList>
            <person name="Kim H.-S."/>
            <person name="Busman M."/>
            <person name="Brown D.W."/>
            <person name="Divon H."/>
            <person name="Uhlig S."/>
            <person name="Proctor R.H."/>
        </authorList>
    </citation>
    <scope>NUCLEOTIDE SEQUENCE</scope>
    <source>
        <strain evidence="2">NRRL 53441</strain>
    </source>
</reference>
<comment type="caution">
    <text evidence="2">The sequence shown here is derived from an EMBL/GenBank/DDBJ whole genome shotgun (WGS) entry which is preliminary data.</text>
</comment>
<dbReference type="Proteomes" id="UP000605986">
    <property type="component" value="Unassembled WGS sequence"/>
</dbReference>
<feature type="compositionally biased region" description="Pro residues" evidence="1">
    <location>
        <begin position="1"/>
        <end position="39"/>
    </location>
</feature>
<dbReference type="AlphaFoldDB" id="A0A8H4KLJ9"/>
<feature type="compositionally biased region" description="Low complexity" evidence="1">
    <location>
        <begin position="40"/>
        <end position="51"/>
    </location>
</feature>
<keyword evidence="3" id="KW-1185">Reference proteome</keyword>
<name>A0A8H4KLJ9_9HYPO</name>
<feature type="compositionally biased region" description="Basic and acidic residues" evidence="1">
    <location>
        <begin position="85"/>
        <end position="106"/>
    </location>
</feature>
<evidence type="ECO:0000313" key="2">
    <source>
        <dbReference type="EMBL" id="KAF4453505.1"/>
    </source>
</evidence>
<gene>
    <name evidence="2" type="ORF">F53441_3836</name>
</gene>
<feature type="region of interest" description="Disordered" evidence="1">
    <location>
        <begin position="1"/>
        <end position="131"/>
    </location>
</feature>
<sequence>MAPPASVPAVPSPPSSVSTPPPLPPPTELPSPASSPPVPSVSSPSEPQEQAKAACAASNNVPIHATKSLWGKRETEIGRSVSEAEAARRESGKVAERRIPETDAGRRASVAKANDEGRPTRTNDASKNGPKRIALIACIRVGVCAEDNRLGPQQSRSRKQKSTTWRSSALGGRYEEMIPGDPPVLSTRHGGRPETRSGIMATAPVPLV</sequence>
<proteinExistence type="predicted"/>
<evidence type="ECO:0000313" key="3">
    <source>
        <dbReference type="Proteomes" id="UP000605986"/>
    </source>
</evidence>
<evidence type="ECO:0000256" key="1">
    <source>
        <dbReference type="SAM" id="MobiDB-lite"/>
    </source>
</evidence>
<dbReference type="EMBL" id="JAADJG010000148">
    <property type="protein sequence ID" value="KAF4453505.1"/>
    <property type="molecule type" value="Genomic_DNA"/>
</dbReference>